<keyword evidence="4" id="KW-1185">Reference proteome</keyword>
<evidence type="ECO:0000313" key="1">
    <source>
        <dbReference type="EMBL" id="MBM2412159.1"/>
    </source>
</evidence>
<dbReference type="InterPro" id="IPR038058">
    <property type="entry name" value="PhnH-like_sp"/>
</dbReference>
<evidence type="ECO:0000313" key="4">
    <source>
        <dbReference type="Proteomes" id="UP000809440"/>
    </source>
</evidence>
<dbReference type="OrthoDB" id="9814509at2"/>
<evidence type="ECO:0000313" key="3">
    <source>
        <dbReference type="Proteomes" id="UP000755667"/>
    </source>
</evidence>
<name>A0A9Q2P8Z0_9RHOB</name>
<reference evidence="1 4" key="1">
    <citation type="submission" date="2021-01" db="EMBL/GenBank/DDBJ databases">
        <title>Diatom-associated Roseobacters Show Island Model of Population Structure.</title>
        <authorList>
            <person name="Qu L."/>
            <person name="Feng X."/>
            <person name="Chen Y."/>
            <person name="Li L."/>
            <person name="Wang X."/>
            <person name="Hu Z."/>
            <person name="Wang H."/>
            <person name="Luo H."/>
        </authorList>
    </citation>
    <scope>NUCLEOTIDE SEQUENCE</scope>
    <source>
        <strain evidence="2 4">CC28-63</strain>
        <strain evidence="1">CC28-69</strain>
    </source>
</reference>
<sequence length="200" mass="20629">MQAQTLEGGFAHPATDAAHAFRAVMEAMARPGTIQTLSGATPPAPLSVAAGVALLTLCDTETPLYMAGDADCEAVRTWVAFHTGAPITGPSHCMFALGTWDALGPLSSYPIGTSEYPDRSATLIVECADLAADGATLTGPGIRNTASLSLPETQAFQDNAALFPLGLDFVFTSDDRIAALPRSTKVSRSSSEAVAQEGNS</sequence>
<evidence type="ECO:0000313" key="2">
    <source>
        <dbReference type="EMBL" id="MBM2416827.1"/>
    </source>
</evidence>
<dbReference type="AlphaFoldDB" id="A0A9Q2P8Z0"/>
<dbReference type="PIRSF" id="PIRSF020680">
    <property type="entry name" value="PhnH"/>
    <property type="match status" value="1"/>
</dbReference>
<keyword evidence="1" id="KW-0456">Lyase</keyword>
<dbReference type="Pfam" id="PF05845">
    <property type="entry name" value="PhnH"/>
    <property type="match status" value="1"/>
</dbReference>
<comment type="caution">
    <text evidence="1">The sequence shown here is derived from an EMBL/GenBank/DDBJ whole genome shotgun (WGS) entry which is preliminary data.</text>
</comment>
<protein>
    <submittedName>
        <fullName evidence="1">Phosphonate C-P lyase system protein PhnH</fullName>
    </submittedName>
</protein>
<dbReference type="EMBL" id="JAFBXE010000004">
    <property type="protein sequence ID" value="MBM2412159.1"/>
    <property type="molecule type" value="Genomic_DNA"/>
</dbReference>
<dbReference type="GO" id="GO:0019634">
    <property type="term" value="P:organic phosphonate metabolic process"/>
    <property type="evidence" value="ECO:0007669"/>
    <property type="project" value="InterPro"/>
</dbReference>
<dbReference type="Gene3D" id="3.40.50.11310">
    <property type="entry name" value="Bacterial phosphonate metabolism protein PhnH"/>
    <property type="match status" value="1"/>
</dbReference>
<dbReference type="RefSeq" id="WP_085628988.1">
    <property type="nucleotide sequence ID" value="NZ_JAFBWU010000004.1"/>
</dbReference>
<dbReference type="SUPFAM" id="SSF159709">
    <property type="entry name" value="PhnH-like"/>
    <property type="match status" value="1"/>
</dbReference>
<dbReference type="Proteomes" id="UP000755667">
    <property type="component" value="Unassembled WGS sequence"/>
</dbReference>
<accession>A0A9Q2P8Z0</accession>
<dbReference type="NCBIfam" id="TIGR03292">
    <property type="entry name" value="PhnH_redo"/>
    <property type="match status" value="1"/>
</dbReference>
<dbReference type="Proteomes" id="UP000809440">
    <property type="component" value="Unassembled WGS sequence"/>
</dbReference>
<dbReference type="EMBL" id="JAFBXF010000004">
    <property type="protein sequence ID" value="MBM2416827.1"/>
    <property type="molecule type" value="Genomic_DNA"/>
</dbReference>
<organism evidence="1 3">
    <name type="scientific">Marivita cryptomonadis</name>
    <dbReference type="NCBI Taxonomy" id="505252"/>
    <lineage>
        <taxon>Bacteria</taxon>
        <taxon>Pseudomonadati</taxon>
        <taxon>Pseudomonadota</taxon>
        <taxon>Alphaproteobacteria</taxon>
        <taxon>Rhodobacterales</taxon>
        <taxon>Roseobacteraceae</taxon>
        <taxon>Marivita</taxon>
    </lineage>
</organism>
<gene>
    <name evidence="1" type="primary">phnH</name>
    <name evidence="1" type="ORF">JQX41_07600</name>
    <name evidence="2" type="ORF">JQX48_07605</name>
</gene>
<dbReference type="GeneID" id="62640714"/>
<dbReference type="InterPro" id="IPR008772">
    <property type="entry name" value="Phosphonate_metab_PhnH"/>
</dbReference>
<proteinExistence type="predicted"/>
<dbReference type="GO" id="GO:0016829">
    <property type="term" value="F:lyase activity"/>
    <property type="evidence" value="ECO:0007669"/>
    <property type="project" value="UniProtKB-KW"/>
</dbReference>